<accession>A0A0F9RXZ7</accession>
<protein>
    <recommendedName>
        <fullName evidence="1">GIY-YIG domain-containing protein</fullName>
    </recommendedName>
</protein>
<dbReference type="InterPro" id="IPR035901">
    <property type="entry name" value="GIY-YIG_endonuc_sf"/>
</dbReference>
<organism evidence="2">
    <name type="scientific">marine sediment metagenome</name>
    <dbReference type="NCBI Taxonomy" id="412755"/>
    <lineage>
        <taxon>unclassified sequences</taxon>
        <taxon>metagenomes</taxon>
        <taxon>ecological metagenomes</taxon>
    </lineage>
</organism>
<gene>
    <name evidence="2" type="ORF">LCGC14_0523060</name>
</gene>
<dbReference type="SMART" id="SM00465">
    <property type="entry name" value="GIYc"/>
    <property type="match status" value="1"/>
</dbReference>
<proteinExistence type="predicted"/>
<dbReference type="Pfam" id="PF01541">
    <property type="entry name" value="GIY-YIG"/>
    <property type="match status" value="1"/>
</dbReference>
<dbReference type="AlphaFoldDB" id="A0A0F9RXZ7"/>
<dbReference type="Gene3D" id="3.40.1440.10">
    <property type="entry name" value="GIY-YIG endonuclease"/>
    <property type="match status" value="1"/>
</dbReference>
<reference evidence="2" key="1">
    <citation type="journal article" date="2015" name="Nature">
        <title>Complex archaea that bridge the gap between prokaryotes and eukaryotes.</title>
        <authorList>
            <person name="Spang A."/>
            <person name="Saw J.H."/>
            <person name="Jorgensen S.L."/>
            <person name="Zaremba-Niedzwiedzka K."/>
            <person name="Martijn J."/>
            <person name="Lind A.E."/>
            <person name="van Eijk R."/>
            <person name="Schleper C."/>
            <person name="Guy L."/>
            <person name="Ettema T.J."/>
        </authorList>
    </citation>
    <scope>NUCLEOTIDE SEQUENCE</scope>
</reference>
<dbReference type="SUPFAM" id="SSF82771">
    <property type="entry name" value="GIY-YIG endonuclease"/>
    <property type="match status" value="1"/>
</dbReference>
<name>A0A0F9RXZ7_9ZZZZ</name>
<dbReference type="Gene3D" id="1.10.10.60">
    <property type="entry name" value="Homeodomain-like"/>
    <property type="match status" value="3"/>
</dbReference>
<evidence type="ECO:0000259" key="1">
    <source>
        <dbReference type="PROSITE" id="PS50164"/>
    </source>
</evidence>
<feature type="domain" description="GIY-YIG" evidence="1">
    <location>
        <begin position="1"/>
        <end position="95"/>
    </location>
</feature>
<dbReference type="InterPro" id="IPR000305">
    <property type="entry name" value="GIY-YIG_endonuc"/>
</dbReference>
<evidence type="ECO:0000313" key="2">
    <source>
        <dbReference type="EMBL" id="KKN61315.1"/>
    </source>
</evidence>
<dbReference type="PROSITE" id="PS50164">
    <property type="entry name" value="GIY_YIG"/>
    <property type="match status" value="1"/>
</dbReference>
<comment type="caution">
    <text evidence="2">The sequence shown here is derived from an EMBL/GenBank/DDBJ whole genome shotgun (WGS) entry which is preliminary data.</text>
</comment>
<sequence>MYCIYTIQNKLNNKVYVGQSKNYKKRWSDHKRHARNLWLGKNKPADSCIQVIHMAMAKYGVDNFELKIINEYDTQKEVDSAEIELIDRLQSRSNKKGYNIIPGGRNGVGSGPDHPLYGKSAHNRLFTKEQEPEVCQKYSDEKLTITKLAEIYHCEQSTVYKMLQRNDIEILGNKVFSKGKYYSPDTEFKKEQTPHNKLFTTEQETEICKLYTAEELSTTEIAMKYNCHRTVIIRLLDRHNTDKRNRGFYSKGKVAHNRLFDLDTEEEIISKYSDDRMTLTVLGKRYNCDRSTISDILDRYGVNKRVGKLTDADKIKIVEEYKTIKSQSKLAKKYGVSKPTIGKILKTAPLTNTNNFAAV</sequence>
<dbReference type="EMBL" id="LAZR01000662">
    <property type="protein sequence ID" value="KKN61315.1"/>
    <property type="molecule type" value="Genomic_DNA"/>
</dbReference>
<dbReference type="CDD" id="cd10443">
    <property type="entry name" value="GIY-YIG_HE_Tlr8p_PBC-V_like"/>
    <property type="match status" value="1"/>
</dbReference>